<proteinExistence type="inferred from homology"/>
<dbReference type="Gene3D" id="1.10.340.30">
    <property type="entry name" value="Hypothetical protein, domain 2"/>
    <property type="match status" value="1"/>
</dbReference>
<dbReference type="GO" id="GO:0046872">
    <property type="term" value="F:metal ion binding"/>
    <property type="evidence" value="ECO:0007669"/>
    <property type="project" value="UniProtKB-KW"/>
</dbReference>
<dbReference type="PANTHER" id="PTHR10359:SF18">
    <property type="entry name" value="ENDONUCLEASE III"/>
    <property type="match status" value="1"/>
</dbReference>
<dbReference type="PROSITE" id="PS01155">
    <property type="entry name" value="ENDONUCLEASE_III_2"/>
    <property type="match status" value="1"/>
</dbReference>
<dbReference type="Pfam" id="PF00730">
    <property type="entry name" value="HhH-GPD"/>
    <property type="match status" value="1"/>
</dbReference>
<dbReference type="InterPro" id="IPR005759">
    <property type="entry name" value="Nth"/>
</dbReference>
<evidence type="ECO:0000256" key="7">
    <source>
        <dbReference type="ARBA" id="ARBA00023014"/>
    </source>
</evidence>
<dbReference type="EC" id="4.2.99.18" evidence="12"/>
<keyword evidence="14" id="KW-0540">Nuclease</keyword>
<keyword evidence="15" id="KW-1185">Reference proteome</keyword>
<keyword evidence="7 12" id="KW-0411">Iron-sulfur</keyword>
<dbReference type="Pfam" id="PF00633">
    <property type="entry name" value="HHH"/>
    <property type="match status" value="1"/>
</dbReference>
<evidence type="ECO:0000256" key="8">
    <source>
        <dbReference type="ARBA" id="ARBA00023125"/>
    </source>
</evidence>
<dbReference type="InterPro" id="IPR000445">
    <property type="entry name" value="HhH_motif"/>
</dbReference>
<evidence type="ECO:0000259" key="13">
    <source>
        <dbReference type="SMART" id="SM00478"/>
    </source>
</evidence>
<dbReference type="HAMAP" id="MF_00942">
    <property type="entry name" value="Nth"/>
    <property type="match status" value="1"/>
</dbReference>
<dbReference type="Proteomes" id="UP000076268">
    <property type="component" value="Unassembled WGS sequence"/>
</dbReference>
<keyword evidence="2 12" id="KW-0004">4Fe-4S</keyword>
<dbReference type="PANTHER" id="PTHR10359">
    <property type="entry name" value="A/G-SPECIFIC ADENINE GLYCOSYLASE/ENDONUCLEASE III"/>
    <property type="match status" value="1"/>
</dbReference>
<dbReference type="InterPro" id="IPR003265">
    <property type="entry name" value="HhH-GPD_domain"/>
</dbReference>
<reference evidence="14 15" key="1">
    <citation type="submission" date="2016-02" db="EMBL/GenBank/DDBJ databases">
        <title>Anaerosporomusa subterraneum gen. nov., sp. nov., a spore-forming obligate anaerobe isolated from saprolite.</title>
        <authorList>
            <person name="Choi J.K."/>
            <person name="Shah M."/>
            <person name="Yee N."/>
        </authorList>
    </citation>
    <scope>NUCLEOTIDE SEQUENCE [LARGE SCALE GENOMIC DNA]</scope>
    <source>
        <strain evidence="14 15">RU4</strain>
    </source>
</reference>
<keyword evidence="14" id="KW-0255">Endonuclease</keyword>
<evidence type="ECO:0000256" key="11">
    <source>
        <dbReference type="ARBA" id="ARBA00023295"/>
    </source>
</evidence>
<organism evidence="14 15">
    <name type="scientific">Anaerosporomusa subterranea</name>
    <dbReference type="NCBI Taxonomy" id="1794912"/>
    <lineage>
        <taxon>Bacteria</taxon>
        <taxon>Bacillati</taxon>
        <taxon>Bacillota</taxon>
        <taxon>Negativicutes</taxon>
        <taxon>Acetonemataceae</taxon>
        <taxon>Anaerosporomusa</taxon>
    </lineage>
</organism>
<feature type="binding site" evidence="12">
    <location>
        <position position="199"/>
    </location>
    <ligand>
        <name>[4Fe-4S] cluster</name>
        <dbReference type="ChEBI" id="CHEBI:49883"/>
    </ligand>
</feature>
<keyword evidence="3 12" id="KW-0479">Metal-binding</keyword>
<evidence type="ECO:0000256" key="12">
    <source>
        <dbReference type="HAMAP-Rule" id="MF_00942"/>
    </source>
</evidence>
<evidence type="ECO:0000256" key="1">
    <source>
        <dbReference type="ARBA" id="ARBA00008343"/>
    </source>
</evidence>
<dbReference type="Pfam" id="PF10576">
    <property type="entry name" value="EndIII_4Fe-2S"/>
    <property type="match status" value="1"/>
</dbReference>
<dbReference type="GO" id="GO:0006285">
    <property type="term" value="P:base-excision repair, AP site formation"/>
    <property type="evidence" value="ECO:0007669"/>
    <property type="project" value="TreeGrafter"/>
</dbReference>
<evidence type="ECO:0000256" key="3">
    <source>
        <dbReference type="ARBA" id="ARBA00022723"/>
    </source>
</evidence>
<keyword evidence="11 12" id="KW-0326">Glycosidase</keyword>
<evidence type="ECO:0000256" key="5">
    <source>
        <dbReference type="ARBA" id="ARBA00022801"/>
    </source>
</evidence>
<dbReference type="InterPro" id="IPR011257">
    <property type="entry name" value="DNA_glycosylase"/>
</dbReference>
<dbReference type="Gene3D" id="1.10.1670.10">
    <property type="entry name" value="Helix-hairpin-Helix base-excision DNA repair enzymes (C-terminal)"/>
    <property type="match status" value="1"/>
</dbReference>
<evidence type="ECO:0000313" key="14">
    <source>
        <dbReference type="EMBL" id="KYZ77592.1"/>
    </source>
</evidence>
<dbReference type="InterPro" id="IPR023170">
    <property type="entry name" value="HhH_base_excis_C"/>
</dbReference>
<dbReference type="SMART" id="SM00525">
    <property type="entry name" value="FES"/>
    <property type="match status" value="1"/>
</dbReference>
<comment type="caution">
    <text evidence="14">The sequence shown here is derived from an EMBL/GenBank/DDBJ whole genome shotgun (WGS) entry which is preliminary data.</text>
</comment>
<evidence type="ECO:0000256" key="9">
    <source>
        <dbReference type="ARBA" id="ARBA00023204"/>
    </source>
</evidence>
<dbReference type="EMBL" id="LSGP01000013">
    <property type="protein sequence ID" value="KYZ77592.1"/>
    <property type="molecule type" value="Genomic_DNA"/>
</dbReference>
<name>A0A154BUJ2_ANASB</name>
<keyword evidence="5 12" id="KW-0378">Hydrolase</keyword>
<dbReference type="GO" id="GO:0051539">
    <property type="term" value="F:4 iron, 4 sulfur cluster binding"/>
    <property type="evidence" value="ECO:0007669"/>
    <property type="project" value="UniProtKB-UniRule"/>
</dbReference>
<accession>A0A154BUJ2</accession>
<dbReference type="SMART" id="SM00478">
    <property type="entry name" value="ENDO3c"/>
    <property type="match status" value="1"/>
</dbReference>
<dbReference type="InterPro" id="IPR004036">
    <property type="entry name" value="Endonuclease-III-like_CS2"/>
</dbReference>
<keyword evidence="9 12" id="KW-0234">DNA repair</keyword>
<dbReference type="InterPro" id="IPR003651">
    <property type="entry name" value="Endonuclease3_FeS-loop_motif"/>
</dbReference>
<feature type="domain" description="HhH-GPD" evidence="13">
    <location>
        <begin position="40"/>
        <end position="187"/>
    </location>
</feature>
<gene>
    <name evidence="12" type="primary">nth</name>
    <name evidence="14" type="ORF">AXX12_02040</name>
</gene>
<dbReference type="PIRSF" id="PIRSF001435">
    <property type="entry name" value="Nth"/>
    <property type="match status" value="1"/>
</dbReference>
<comment type="similarity">
    <text evidence="1 12">Belongs to the Nth/MutY family.</text>
</comment>
<keyword evidence="4 12" id="KW-0227">DNA damage</keyword>
<keyword evidence="10 12" id="KW-0456">Lyase</keyword>
<evidence type="ECO:0000256" key="4">
    <source>
        <dbReference type="ARBA" id="ARBA00022763"/>
    </source>
</evidence>
<evidence type="ECO:0000313" key="15">
    <source>
        <dbReference type="Proteomes" id="UP000076268"/>
    </source>
</evidence>
<dbReference type="RefSeq" id="WP_066240221.1">
    <property type="nucleotide sequence ID" value="NZ_LSGP01000013.1"/>
</dbReference>
<feature type="binding site" evidence="12">
    <location>
        <position position="196"/>
    </location>
    <ligand>
        <name>[4Fe-4S] cluster</name>
        <dbReference type="ChEBI" id="CHEBI:49883"/>
    </ligand>
</feature>
<dbReference type="STRING" id="1794912.AXX12_02040"/>
<feature type="binding site" evidence="12">
    <location>
        <position position="205"/>
    </location>
    <ligand>
        <name>[4Fe-4S] cluster</name>
        <dbReference type="ChEBI" id="CHEBI:49883"/>
    </ligand>
</feature>
<comment type="cofactor">
    <cofactor evidence="12">
        <name>[4Fe-4S] cluster</name>
        <dbReference type="ChEBI" id="CHEBI:49883"/>
    </cofactor>
    <text evidence="12">Binds 1 [4Fe-4S] cluster.</text>
</comment>
<dbReference type="CDD" id="cd00056">
    <property type="entry name" value="ENDO3c"/>
    <property type="match status" value="1"/>
</dbReference>
<evidence type="ECO:0000256" key="2">
    <source>
        <dbReference type="ARBA" id="ARBA00022485"/>
    </source>
</evidence>
<dbReference type="NCBIfam" id="TIGR01083">
    <property type="entry name" value="nth"/>
    <property type="match status" value="1"/>
</dbReference>
<dbReference type="GO" id="GO:0003677">
    <property type="term" value="F:DNA binding"/>
    <property type="evidence" value="ECO:0007669"/>
    <property type="project" value="UniProtKB-UniRule"/>
</dbReference>
<comment type="catalytic activity">
    <reaction evidence="12">
        <text>2'-deoxyribonucleotide-(2'-deoxyribose 5'-phosphate)-2'-deoxyribonucleotide-DNA = a 3'-end 2'-deoxyribonucleotide-(2,3-dehydro-2,3-deoxyribose 5'-phosphate)-DNA + a 5'-end 5'-phospho-2'-deoxyribonucleoside-DNA + H(+)</text>
        <dbReference type="Rhea" id="RHEA:66592"/>
        <dbReference type="Rhea" id="RHEA-COMP:13180"/>
        <dbReference type="Rhea" id="RHEA-COMP:16897"/>
        <dbReference type="Rhea" id="RHEA-COMP:17067"/>
        <dbReference type="ChEBI" id="CHEBI:15378"/>
        <dbReference type="ChEBI" id="CHEBI:136412"/>
        <dbReference type="ChEBI" id="CHEBI:157695"/>
        <dbReference type="ChEBI" id="CHEBI:167181"/>
        <dbReference type="EC" id="4.2.99.18"/>
    </reaction>
</comment>
<keyword evidence="8 12" id="KW-0238">DNA-binding</keyword>
<dbReference type="FunFam" id="1.10.340.30:FF:000001">
    <property type="entry name" value="Endonuclease III"/>
    <property type="match status" value="1"/>
</dbReference>
<sequence>MRITKTIKNEMLARLADSYGNTKTALEYRNPFELMIAVILSAQCTDVRVNIITARLFPEYSTPEKILELGQEGLETKIRDCGLFRAKAKNILAACQILCERYNSQVPTQYDELITLPGVGRKTANVLVSCLFDTPAIAVDTHVFRVANRLRLATGKTPLEVEKGLMKAIPREDWSHAHHWLIWHGRQICRARQPRCGECPLADLCPANEQTNLDQTKKRG</sequence>
<dbReference type="GO" id="GO:0140078">
    <property type="term" value="F:class I DNA-(apurinic or apyrimidinic site) endonuclease activity"/>
    <property type="evidence" value="ECO:0007669"/>
    <property type="project" value="UniProtKB-EC"/>
</dbReference>
<dbReference type="AlphaFoldDB" id="A0A154BUJ2"/>
<keyword evidence="6 12" id="KW-0408">Iron</keyword>
<dbReference type="SUPFAM" id="SSF48150">
    <property type="entry name" value="DNA-glycosylase"/>
    <property type="match status" value="1"/>
</dbReference>
<dbReference type="FunFam" id="1.10.1670.10:FF:000001">
    <property type="entry name" value="Endonuclease III"/>
    <property type="match status" value="1"/>
</dbReference>
<protein>
    <recommendedName>
        <fullName evidence="12">Endonuclease III</fullName>
        <ecNumber evidence="12">4.2.99.18</ecNumber>
    </recommendedName>
    <alternativeName>
        <fullName evidence="12">DNA-(apurinic or apyrimidinic site) lyase</fullName>
    </alternativeName>
</protein>
<feature type="binding site" evidence="12">
    <location>
        <position position="189"/>
    </location>
    <ligand>
        <name>[4Fe-4S] cluster</name>
        <dbReference type="ChEBI" id="CHEBI:49883"/>
    </ligand>
</feature>
<evidence type="ECO:0000256" key="10">
    <source>
        <dbReference type="ARBA" id="ARBA00023239"/>
    </source>
</evidence>
<dbReference type="GO" id="GO:0019104">
    <property type="term" value="F:DNA N-glycosylase activity"/>
    <property type="evidence" value="ECO:0007669"/>
    <property type="project" value="UniProtKB-UniRule"/>
</dbReference>
<evidence type="ECO:0000256" key="6">
    <source>
        <dbReference type="ARBA" id="ARBA00023004"/>
    </source>
</evidence>
<comment type="function">
    <text evidence="12">DNA repair enzyme that has both DNA N-glycosylase activity and AP-lyase activity. The DNA N-glycosylase activity releases various damaged pyrimidines from DNA by cleaving the N-glycosidic bond, leaving an AP (apurinic/apyrimidinic) site. The AP-lyase activity cleaves the phosphodiester bond 3' to the AP site by a beta-elimination, leaving a 3'-terminal unsaturated sugar and a product with a terminal 5'-phosphate.</text>
</comment>